<evidence type="ECO:0000259" key="2">
    <source>
        <dbReference type="Pfam" id="PF18545"/>
    </source>
</evidence>
<keyword evidence="4" id="KW-1185">Reference proteome</keyword>
<dbReference type="RefSeq" id="WP_090310222.1">
    <property type="nucleotide sequence ID" value="NZ_FNFE01000006.1"/>
</dbReference>
<accession>A0A1G9DTG7</accession>
<reference evidence="4" key="1">
    <citation type="submission" date="2016-10" db="EMBL/GenBank/DDBJ databases">
        <authorList>
            <person name="Varghese N."/>
            <person name="Submissions S."/>
        </authorList>
    </citation>
    <scope>NUCLEOTIDE SEQUENCE [LARGE SCALE GENOMIC DNA]</scope>
    <source>
        <strain evidence="4">B4,CECT 8067,JCM 17497</strain>
    </source>
</reference>
<name>A0A1G9DTG7_9EURY</name>
<proteinExistence type="predicted"/>
<evidence type="ECO:0000313" key="4">
    <source>
        <dbReference type="Proteomes" id="UP000198882"/>
    </source>
</evidence>
<dbReference type="EMBL" id="FNFE01000006">
    <property type="protein sequence ID" value="SDK67178.1"/>
    <property type="molecule type" value="Genomic_DNA"/>
</dbReference>
<dbReference type="AlphaFoldDB" id="A0A1G9DTG7"/>
<protein>
    <recommendedName>
        <fullName evidence="2">Halobacterial output domain-containing protein</fullName>
    </recommendedName>
</protein>
<feature type="domain" description="Halobacterial output" evidence="2">
    <location>
        <begin position="6"/>
        <end position="75"/>
    </location>
</feature>
<sequence length="96" mass="10102">MGTGVPPSHKVLAQIASSEGVSPTDLEPPLHDVIDPEALDRLVDSCGRASSDRVVTIEFPYRGYTVRVDSTGAVDLTVGDHLPDSTGDSTEESHGD</sequence>
<dbReference type="Proteomes" id="UP000198882">
    <property type="component" value="Unassembled WGS sequence"/>
</dbReference>
<evidence type="ECO:0000313" key="3">
    <source>
        <dbReference type="EMBL" id="SDK67178.1"/>
    </source>
</evidence>
<feature type="region of interest" description="Disordered" evidence="1">
    <location>
        <begin position="72"/>
        <end position="96"/>
    </location>
</feature>
<evidence type="ECO:0000256" key="1">
    <source>
        <dbReference type="SAM" id="MobiDB-lite"/>
    </source>
</evidence>
<organism evidence="3 4">
    <name type="scientific">Natronorubrum texcoconense</name>
    <dbReference type="NCBI Taxonomy" id="1095776"/>
    <lineage>
        <taxon>Archaea</taxon>
        <taxon>Methanobacteriati</taxon>
        <taxon>Methanobacteriota</taxon>
        <taxon>Stenosarchaea group</taxon>
        <taxon>Halobacteria</taxon>
        <taxon>Halobacteriales</taxon>
        <taxon>Natrialbaceae</taxon>
        <taxon>Natronorubrum</taxon>
    </lineage>
</organism>
<dbReference type="Pfam" id="PF18545">
    <property type="entry name" value="HalOD1"/>
    <property type="match status" value="1"/>
</dbReference>
<gene>
    <name evidence="3" type="ORF">SAMN04515672_3616</name>
</gene>
<dbReference type="InterPro" id="IPR040624">
    <property type="entry name" value="HalOD1"/>
</dbReference>
<dbReference type="OrthoDB" id="205616at2157"/>